<gene>
    <name evidence="7" type="ORF">HXX76_008790</name>
</gene>
<sequence length="587" mass="62716">MASSSGLGAWYPGANCGVGAATRPGAGGGEAAPVPLARAIVLPCAASHGGRTRCRRAEQSARSRVVARGGNGGTGSSPPDLPRPPPETDRVERIPRPLSAGSQPALPFRFWVDEVLWSQGRVAVQLVEQVFIEAGGVKAGGPSRAQERARQQRLAHAGGDADRGGALGSAHMESWEVLWTKSTYAIPAARAMRPGQLVSAVIGLNCLTMKKRLQLTLAAAFGPGGAAALCPRSFALPEQLEEWAAWVARQGPRQLWMLKTGQDAGKGLSLLPGEAAVRYARQQLAEGAEGAAAGHQHHQHQPKRFQLQVAQHYVTDPLLVLGRKFHLRLWVLVTAHSPLRAYLHRRGLVLFSSERYDPAAPLPAASAYTASPAHHHKPQHTLQDSAVHHALTAPPPPPASHVTNYAQNANSLVWGLEQLQQHLGPAAWAGLWPALCGACARALGAARGSLAEATAWLRPTVQEYGFQMMGVDFLLDESLHPWLLEFNSSPSIMVQHEQPAAAALIHEQKYGMLRDTWALVRRRVWRPEEEADGGGAAGGAQGGAGGPGRGVWRRHAVRQAAEAERAEEAALAGTEYEPLRPYLPPAE</sequence>
<protein>
    <recommendedName>
        <fullName evidence="4">Tubulin--tyrosine ligase-like protein 5</fullName>
    </recommendedName>
</protein>
<evidence type="ECO:0000256" key="4">
    <source>
        <dbReference type="ARBA" id="ARBA00041448"/>
    </source>
</evidence>
<reference evidence="7" key="1">
    <citation type="journal article" date="2020" name="bioRxiv">
        <title>Comparative genomics of Chlamydomonas.</title>
        <authorList>
            <person name="Craig R.J."/>
            <person name="Hasan A.R."/>
            <person name="Ness R.W."/>
            <person name="Keightley P.D."/>
        </authorList>
    </citation>
    <scope>NUCLEOTIDE SEQUENCE</scope>
    <source>
        <strain evidence="7">SAG 7.73</strain>
    </source>
</reference>
<dbReference type="GO" id="GO:0015631">
    <property type="term" value="F:tubulin binding"/>
    <property type="evidence" value="ECO:0007669"/>
    <property type="project" value="TreeGrafter"/>
</dbReference>
<dbReference type="GO" id="GO:0036064">
    <property type="term" value="C:ciliary basal body"/>
    <property type="evidence" value="ECO:0007669"/>
    <property type="project" value="TreeGrafter"/>
</dbReference>
<dbReference type="Proteomes" id="UP000650467">
    <property type="component" value="Unassembled WGS sequence"/>
</dbReference>
<feature type="region of interest" description="Disordered" evidence="6">
    <location>
        <begin position="528"/>
        <end position="587"/>
    </location>
</feature>
<dbReference type="GO" id="GO:0070740">
    <property type="term" value="F:tubulin-glutamic acid ligase activity"/>
    <property type="evidence" value="ECO:0007669"/>
    <property type="project" value="TreeGrafter"/>
</dbReference>
<dbReference type="PANTHER" id="PTHR12241">
    <property type="entry name" value="TUBULIN POLYGLUTAMYLASE"/>
    <property type="match status" value="1"/>
</dbReference>
<dbReference type="AlphaFoldDB" id="A0A835SSL2"/>
<dbReference type="Gene3D" id="3.30.470.20">
    <property type="entry name" value="ATP-grasp fold, B domain"/>
    <property type="match status" value="1"/>
</dbReference>
<evidence type="ECO:0000256" key="3">
    <source>
        <dbReference type="ARBA" id="ARBA00022840"/>
    </source>
</evidence>
<feature type="compositionally biased region" description="Basic and acidic residues" evidence="6">
    <location>
        <begin position="86"/>
        <end position="95"/>
    </location>
</feature>
<keyword evidence="8" id="KW-1185">Reference proteome</keyword>
<evidence type="ECO:0000256" key="6">
    <source>
        <dbReference type="SAM" id="MobiDB-lite"/>
    </source>
</evidence>
<evidence type="ECO:0000256" key="2">
    <source>
        <dbReference type="ARBA" id="ARBA00022741"/>
    </source>
</evidence>
<dbReference type="Pfam" id="PF03133">
    <property type="entry name" value="TTL"/>
    <property type="match status" value="1"/>
</dbReference>
<keyword evidence="1" id="KW-0436">Ligase</keyword>
<dbReference type="EMBL" id="JAEHOC010000021">
    <property type="protein sequence ID" value="KAG2432444.1"/>
    <property type="molecule type" value="Genomic_DNA"/>
</dbReference>
<feature type="region of interest" description="Disordered" evidence="6">
    <location>
        <begin position="138"/>
        <end position="163"/>
    </location>
</feature>
<evidence type="ECO:0000256" key="5">
    <source>
        <dbReference type="ARBA" id="ARBA00049274"/>
    </source>
</evidence>
<dbReference type="GO" id="GO:0000226">
    <property type="term" value="P:microtubule cytoskeleton organization"/>
    <property type="evidence" value="ECO:0007669"/>
    <property type="project" value="TreeGrafter"/>
</dbReference>
<name>A0A835SSL2_CHLIN</name>
<comment type="catalytic activity">
    <reaction evidence="5">
        <text>L-glutamyl-[protein] + L-glutamate + ATP = gamma-L-glutamyl-L-glutamyl-[protein] + ADP + phosphate + H(+)</text>
        <dbReference type="Rhea" id="RHEA:60144"/>
        <dbReference type="Rhea" id="RHEA-COMP:10208"/>
        <dbReference type="Rhea" id="RHEA-COMP:15517"/>
        <dbReference type="ChEBI" id="CHEBI:15378"/>
        <dbReference type="ChEBI" id="CHEBI:29973"/>
        <dbReference type="ChEBI" id="CHEBI:29985"/>
        <dbReference type="ChEBI" id="CHEBI:30616"/>
        <dbReference type="ChEBI" id="CHEBI:43474"/>
        <dbReference type="ChEBI" id="CHEBI:143622"/>
        <dbReference type="ChEBI" id="CHEBI:456216"/>
    </reaction>
    <physiologicalReaction direction="left-to-right" evidence="5">
        <dbReference type="Rhea" id="RHEA:60145"/>
    </physiologicalReaction>
</comment>
<evidence type="ECO:0000256" key="1">
    <source>
        <dbReference type="ARBA" id="ARBA00022598"/>
    </source>
</evidence>
<keyword evidence="2" id="KW-0547">Nucleotide-binding</keyword>
<dbReference type="SUPFAM" id="SSF56059">
    <property type="entry name" value="Glutathione synthetase ATP-binding domain-like"/>
    <property type="match status" value="1"/>
</dbReference>
<feature type="region of interest" description="Disordered" evidence="6">
    <location>
        <begin position="51"/>
        <end position="99"/>
    </location>
</feature>
<proteinExistence type="predicted"/>
<dbReference type="GO" id="GO:0005524">
    <property type="term" value="F:ATP binding"/>
    <property type="evidence" value="ECO:0007669"/>
    <property type="project" value="UniProtKB-KW"/>
</dbReference>
<comment type="caution">
    <text evidence="7">The sequence shown here is derived from an EMBL/GenBank/DDBJ whole genome shotgun (WGS) entry which is preliminary data.</text>
</comment>
<accession>A0A835SSL2</accession>
<organism evidence="7 8">
    <name type="scientific">Chlamydomonas incerta</name>
    <dbReference type="NCBI Taxonomy" id="51695"/>
    <lineage>
        <taxon>Eukaryota</taxon>
        <taxon>Viridiplantae</taxon>
        <taxon>Chlorophyta</taxon>
        <taxon>core chlorophytes</taxon>
        <taxon>Chlorophyceae</taxon>
        <taxon>CS clade</taxon>
        <taxon>Chlamydomonadales</taxon>
        <taxon>Chlamydomonadaceae</taxon>
        <taxon>Chlamydomonas</taxon>
    </lineage>
</organism>
<dbReference type="PANTHER" id="PTHR12241:SF145">
    <property type="entry name" value="TUBULIN POLYGLUTAMYLASE TTLL5"/>
    <property type="match status" value="1"/>
</dbReference>
<dbReference type="PROSITE" id="PS51221">
    <property type="entry name" value="TTL"/>
    <property type="match status" value="1"/>
</dbReference>
<keyword evidence="3" id="KW-0067">ATP-binding</keyword>
<dbReference type="OrthoDB" id="202825at2759"/>
<dbReference type="InterPro" id="IPR004344">
    <property type="entry name" value="TTL/TTLL_fam"/>
</dbReference>
<evidence type="ECO:0000313" key="8">
    <source>
        <dbReference type="Proteomes" id="UP000650467"/>
    </source>
</evidence>
<feature type="compositionally biased region" description="Gly residues" evidence="6">
    <location>
        <begin position="533"/>
        <end position="549"/>
    </location>
</feature>
<evidence type="ECO:0000313" key="7">
    <source>
        <dbReference type="EMBL" id="KAG2432444.1"/>
    </source>
</evidence>